<protein>
    <recommendedName>
        <fullName evidence="1">SnoaL-like domain-containing protein</fullName>
    </recommendedName>
</protein>
<reference evidence="2" key="2">
    <citation type="journal article" date="2023" name="IMA Fungus">
        <title>Comparative genomic study of the Penicillium genus elucidates a diverse pangenome and 15 lateral gene transfer events.</title>
        <authorList>
            <person name="Petersen C."/>
            <person name="Sorensen T."/>
            <person name="Nielsen M.R."/>
            <person name="Sondergaard T.E."/>
            <person name="Sorensen J.L."/>
            <person name="Fitzpatrick D.A."/>
            <person name="Frisvad J.C."/>
            <person name="Nielsen K.L."/>
        </authorList>
    </citation>
    <scope>NUCLEOTIDE SEQUENCE</scope>
    <source>
        <strain evidence="2">IBT 34128</strain>
    </source>
</reference>
<gene>
    <name evidence="2" type="ORF">NUU61_008449</name>
</gene>
<dbReference type="SUPFAM" id="SSF54427">
    <property type="entry name" value="NTF2-like"/>
    <property type="match status" value="1"/>
</dbReference>
<dbReference type="Proteomes" id="UP001141434">
    <property type="component" value="Unassembled WGS sequence"/>
</dbReference>
<keyword evidence="3" id="KW-1185">Reference proteome</keyword>
<accession>A0A9W9ELF2</accession>
<dbReference type="RefSeq" id="XP_056507267.1">
    <property type="nucleotide sequence ID" value="XM_056658974.1"/>
</dbReference>
<dbReference type="InterPro" id="IPR037401">
    <property type="entry name" value="SnoaL-like"/>
</dbReference>
<sequence length="126" mass="14121">MTQDSSMPIDLRERAIAFLENLTTKRDLPGAARLMHDALTLQHNDLPSMTKAEFVEFWPSVLDKSPNVHVAIKDVICQGNRVWVFSCVTGRLNEGPLDDVHMLSFAEDGTILRSHGIQRQKVEGGH</sequence>
<feature type="domain" description="SnoaL-like" evidence="1">
    <location>
        <begin position="17"/>
        <end position="112"/>
    </location>
</feature>
<reference evidence="2" key="1">
    <citation type="submission" date="2022-11" db="EMBL/GenBank/DDBJ databases">
        <authorList>
            <person name="Petersen C."/>
        </authorList>
    </citation>
    <scope>NUCLEOTIDE SEQUENCE</scope>
    <source>
        <strain evidence="2">IBT 34128</strain>
    </source>
</reference>
<dbReference type="AlphaFoldDB" id="A0A9W9ELF2"/>
<dbReference type="OrthoDB" id="4469620at2759"/>
<evidence type="ECO:0000313" key="3">
    <source>
        <dbReference type="Proteomes" id="UP001141434"/>
    </source>
</evidence>
<evidence type="ECO:0000313" key="2">
    <source>
        <dbReference type="EMBL" id="KAJ5083870.1"/>
    </source>
</evidence>
<proteinExistence type="predicted"/>
<dbReference type="EMBL" id="JAPMSZ010000011">
    <property type="protein sequence ID" value="KAJ5083870.1"/>
    <property type="molecule type" value="Genomic_DNA"/>
</dbReference>
<dbReference type="GeneID" id="81398143"/>
<organism evidence="2 3">
    <name type="scientific">Penicillium alfredii</name>
    <dbReference type="NCBI Taxonomy" id="1506179"/>
    <lineage>
        <taxon>Eukaryota</taxon>
        <taxon>Fungi</taxon>
        <taxon>Dikarya</taxon>
        <taxon>Ascomycota</taxon>
        <taxon>Pezizomycotina</taxon>
        <taxon>Eurotiomycetes</taxon>
        <taxon>Eurotiomycetidae</taxon>
        <taxon>Eurotiales</taxon>
        <taxon>Aspergillaceae</taxon>
        <taxon>Penicillium</taxon>
    </lineage>
</organism>
<dbReference type="InterPro" id="IPR032710">
    <property type="entry name" value="NTF2-like_dom_sf"/>
</dbReference>
<name>A0A9W9ELF2_9EURO</name>
<evidence type="ECO:0000259" key="1">
    <source>
        <dbReference type="Pfam" id="PF12680"/>
    </source>
</evidence>
<dbReference type="Gene3D" id="3.10.450.50">
    <property type="match status" value="1"/>
</dbReference>
<dbReference type="Pfam" id="PF12680">
    <property type="entry name" value="SnoaL_2"/>
    <property type="match status" value="1"/>
</dbReference>
<comment type="caution">
    <text evidence="2">The sequence shown here is derived from an EMBL/GenBank/DDBJ whole genome shotgun (WGS) entry which is preliminary data.</text>
</comment>